<dbReference type="RefSeq" id="WP_313324563.1">
    <property type="nucleotide sequence ID" value="NZ_CP134878.1"/>
</dbReference>
<dbReference type="KEGG" id="fcj:RN605_10215"/>
<dbReference type="EMBL" id="CP134878">
    <property type="protein sequence ID" value="WNM19669.1"/>
    <property type="molecule type" value="Genomic_DNA"/>
</dbReference>
<accession>A0AA96J4X8</accession>
<keyword evidence="2" id="KW-0808">Transferase</keyword>
<sequence length="266" mass="31440">MTESKEKIICKICGEETFKIFNATVLYKYDVSYYQCKKCGFGQTETPYWLKEAYESPMNLSDTGVMFRSERMSKITTTLITLFFKRKGIFLDYAGGLGVFTRQMRDIGFDYFWHDPYTQNVIARGFEGSLDKKYDAVTTFESFEHFEQPLEELEKILELTDTIILTTDLISKPAPEHKDWWYYGSEHGQHIAFHSKESFKFISKKYNLYYHNAKNVHILTKKKIGVFGTVFFKFKFAKHLLYLGYFLINPFIKSKSFDDMNSFYIK</sequence>
<reference evidence="2 3" key="1">
    <citation type="submission" date="2023-09" db="EMBL/GenBank/DDBJ databases">
        <title>Flavobacterium sp. a novel bacteria isolate from Pepper rhizosphere.</title>
        <authorList>
            <person name="Peng Y."/>
            <person name="Lee J."/>
        </authorList>
    </citation>
    <scope>NUCLEOTIDE SEQUENCE [LARGE SCALE GENOMIC DNA]</scope>
    <source>
        <strain evidence="1">PMR2A8</strain>
        <strain evidence="2 3">PMTSA4</strain>
    </source>
</reference>
<dbReference type="Pfam" id="PF13489">
    <property type="entry name" value="Methyltransf_23"/>
    <property type="match status" value="1"/>
</dbReference>
<dbReference type="Gene3D" id="3.40.50.150">
    <property type="entry name" value="Vaccinia Virus protein VP39"/>
    <property type="match status" value="1"/>
</dbReference>
<dbReference type="Proteomes" id="UP001304515">
    <property type="component" value="Chromosome"/>
</dbReference>
<proteinExistence type="predicted"/>
<dbReference type="EMBL" id="CP134890">
    <property type="protein sequence ID" value="WNM21058.1"/>
    <property type="molecule type" value="Genomic_DNA"/>
</dbReference>
<dbReference type="AlphaFoldDB" id="A0AA96J4X8"/>
<keyword evidence="2" id="KW-0489">Methyltransferase</keyword>
<name>A0AA96J4X8_9FLAO</name>
<accession>A0AA96EW50</accession>
<evidence type="ECO:0000313" key="2">
    <source>
        <dbReference type="EMBL" id="WNM21058.1"/>
    </source>
</evidence>
<dbReference type="GO" id="GO:0008168">
    <property type="term" value="F:methyltransferase activity"/>
    <property type="evidence" value="ECO:0007669"/>
    <property type="project" value="UniProtKB-KW"/>
</dbReference>
<gene>
    <name evidence="2" type="ORF">RN605_10215</name>
    <name evidence="1" type="ORF">RN608_03045</name>
</gene>
<dbReference type="InterPro" id="IPR029063">
    <property type="entry name" value="SAM-dependent_MTases_sf"/>
</dbReference>
<evidence type="ECO:0000313" key="3">
    <source>
        <dbReference type="Proteomes" id="UP001304515"/>
    </source>
</evidence>
<protein>
    <submittedName>
        <fullName evidence="2">Methyltransferase domain-containing protein</fullName>
    </submittedName>
</protein>
<organism evidence="2 3">
    <name type="scientific">Flavobacterium capsici</name>
    <dbReference type="NCBI Taxonomy" id="3075618"/>
    <lineage>
        <taxon>Bacteria</taxon>
        <taxon>Pseudomonadati</taxon>
        <taxon>Bacteroidota</taxon>
        <taxon>Flavobacteriia</taxon>
        <taxon>Flavobacteriales</taxon>
        <taxon>Flavobacteriaceae</taxon>
        <taxon>Flavobacterium</taxon>
    </lineage>
</organism>
<dbReference type="GO" id="GO:0032259">
    <property type="term" value="P:methylation"/>
    <property type="evidence" value="ECO:0007669"/>
    <property type="project" value="UniProtKB-KW"/>
</dbReference>
<evidence type="ECO:0000313" key="1">
    <source>
        <dbReference type="EMBL" id="WNM19669.1"/>
    </source>
</evidence>
<keyword evidence="3" id="KW-1185">Reference proteome</keyword>
<dbReference type="SUPFAM" id="SSF53335">
    <property type="entry name" value="S-adenosyl-L-methionine-dependent methyltransferases"/>
    <property type="match status" value="1"/>
</dbReference>